<comment type="function">
    <text evidence="2">Catalyzes the dismutation of two molecules of 6,7-dimethyl-8-ribityllumazine, resulting in the formation of riboflavin and 5-amino-6-(D-ribitylamino)uracil.</text>
</comment>
<feature type="domain" description="Lumazine-binding" evidence="11">
    <location>
        <begin position="96"/>
        <end position="192"/>
    </location>
</feature>
<dbReference type="GO" id="GO:0004746">
    <property type="term" value="F:riboflavin synthase activity"/>
    <property type="evidence" value="ECO:0007669"/>
    <property type="project" value="UniProtKB-UniRule"/>
</dbReference>
<dbReference type="EC" id="2.5.1.9" evidence="4 9"/>
<dbReference type="PANTHER" id="PTHR21098">
    <property type="entry name" value="RIBOFLAVIN SYNTHASE ALPHA CHAIN"/>
    <property type="match status" value="1"/>
</dbReference>
<evidence type="ECO:0000313" key="12">
    <source>
        <dbReference type="EMBL" id="BBA18012.1"/>
    </source>
</evidence>
<dbReference type="PANTHER" id="PTHR21098:SF12">
    <property type="entry name" value="RIBOFLAVIN SYNTHASE"/>
    <property type="match status" value="1"/>
</dbReference>
<comment type="pathway">
    <text evidence="3">Cofactor biosynthesis; riboflavin biosynthesis; riboflavin from 2-hydroxy-3-oxobutyl phosphate and 5-amino-6-(D-ribitylamino)uracil: step 2/2.</text>
</comment>
<sequence length="194" mass="22303">MFTGIIECTTQVYRLNRQKNNLCITFKNPFLDHIKINQSIAHNGICLSIIEIINGTYSVIASEETLRCTNLDFLKIKDEVNLERGMKVNERFDGHIVQGHIDTIAKIVEINRKNGSWLFSFKSRTKLDNLVIEKGSISVNGISLTITKYINKIFSVSIIPYTYEKTNLHFMKVGDFVNVEYDILGKYIIKNLCF</sequence>
<dbReference type="InterPro" id="IPR023366">
    <property type="entry name" value="ATP_synth_asu-like_sf"/>
</dbReference>
<evidence type="ECO:0000256" key="9">
    <source>
        <dbReference type="NCBIfam" id="TIGR00187"/>
    </source>
</evidence>
<dbReference type="PIRSF" id="PIRSF000498">
    <property type="entry name" value="Riboflavin_syn_A"/>
    <property type="match status" value="1"/>
</dbReference>
<dbReference type="AlphaFoldDB" id="A0AAD1FRM0"/>
<proteinExistence type="predicted"/>
<reference evidence="12 13" key="1">
    <citation type="submission" date="2014-06" db="EMBL/GenBank/DDBJ databases">
        <title>Genome sequence of the intracellular symbiont Blattabacterium cuenoti, strain CPU2 from the wood feeding cockroach Cryptocercus punctulatus.</title>
        <authorList>
            <person name="Kinjo Y."/>
            <person name="Ohkuma M."/>
            <person name="Tokuda G."/>
        </authorList>
    </citation>
    <scope>NUCLEOTIDE SEQUENCE [LARGE SCALE GENOMIC DNA]</scope>
    <source>
        <strain evidence="12 13">CPU2</strain>
    </source>
</reference>
<feature type="domain" description="Lumazine-binding" evidence="11">
    <location>
        <begin position="1"/>
        <end position="95"/>
    </location>
</feature>
<evidence type="ECO:0000256" key="8">
    <source>
        <dbReference type="ARBA" id="ARBA00022737"/>
    </source>
</evidence>
<protein>
    <recommendedName>
        <fullName evidence="5 9">Riboflavin synthase</fullName>
        <ecNumber evidence="4 9">2.5.1.9</ecNumber>
    </recommendedName>
</protein>
<feature type="repeat" description="Lumazine-binding" evidence="10">
    <location>
        <begin position="96"/>
        <end position="192"/>
    </location>
</feature>
<keyword evidence="8" id="KW-0677">Repeat</keyword>
<dbReference type="InterPro" id="IPR001783">
    <property type="entry name" value="Lumazine-bd"/>
</dbReference>
<evidence type="ECO:0000256" key="4">
    <source>
        <dbReference type="ARBA" id="ARBA00012827"/>
    </source>
</evidence>
<name>A0AAD1FRM0_9FLAO</name>
<evidence type="ECO:0000256" key="7">
    <source>
        <dbReference type="ARBA" id="ARBA00022679"/>
    </source>
</evidence>
<evidence type="ECO:0000256" key="2">
    <source>
        <dbReference type="ARBA" id="ARBA00002803"/>
    </source>
</evidence>
<dbReference type="RefSeq" id="WP_110548529.1">
    <property type="nucleotide sequence ID" value="NZ_AP014610.1"/>
</dbReference>
<evidence type="ECO:0000256" key="3">
    <source>
        <dbReference type="ARBA" id="ARBA00004887"/>
    </source>
</evidence>
<keyword evidence="6" id="KW-0686">Riboflavin biosynthesis</keyword>
<accession>A0AAD1FRM0</accession>
<comment type="catalytic activity">
    <reaction evidence="1">
        <text>2 6,7-dimethyl-8-(1-D-ribityl)lumazine + H(+) = 5-amino-6-(D-ribitylamino)uracil + riboflavin</text>
        <dbReference type="Rhea" id="RHEA:20772"/>
        <dbReference type="ChEBI" id="CHEBI:15378"/>
        <dbReference type="ChEBI" id="CHEBI:15934"/>
        <dbReference type="ChEBI" id="CHEBI:57986"/>
        <dbReference type="ChEBI" id="CHEBI:58201"/>
        <dbReference type="EC" id="2.5.1.9"/>
    </reaction>
</comment>
<organism evidence="12 13">
    <name type="scientific">Blattabacterium punctulatus CPU2</name>
    <dbReference type="NCBI Taxonomy" id="1457032"/>
    <lineage>
        <taxon>Bacteria</taxon>
        <taxon>Pseudomonadati</taxon>
        <taxon>Bacteroidota</taxon>
        <taxon>Flavobacteriia</taxon>
        <taxon>Flavobacteriales</taxon>
        <taxon>Blattabacteriaceae</taxon>
        <taxon>Blattabacterium</taxon>
    </lineage>
</organism>
<dbReference type="NCBIfam" id="TIGR00187">
    <property type="entry name" value="ribE"/>
    <property type="match status" value="1"/>
</dbReference>
<dbReference type="Pfam" id="PF00677">
    <property type="entry name" value="Lum_binding"/>
    <property type="match status" value="2"/>
</dbReference>
<dbReference type="GO" id="GO:0009231">
    <property type="term" value="P:riboflavin biosynthetic process"/>
    <property type="evidence" value="ECO:0007669"/>
    <property type="project" value="UniProtKB-KW"/>
</dbReference>
<gene>
    <name evidence="12" type="ORF">CPU2_535</name>
</gene>
<dbReference type="CDD" id="cd00402">
    <property type="entry name" value="Riboflavin_synthase_like"/>
    <property type="match status" value="1"/>
</dbReference>
<feature type="repeat" description="Lumazine-binding" evidence="10">
    <location>
        <begin position="1"/>
        <end position="95"/>
    </location>
</feature>
<evidence type="ECO:0000256" key="1">
    <source>
        <dbReference type="ARBA" id="ARBA00000968"/>
    </source>
</evidence>
<evidence type="ECO:0000256" key="10">
    <source>
        <dbReference type="PROSITE-ProRule" id="PRU00524"/>
    </source>
</evidence>
<dbReference type="InterPro" id="IPR026017">
    <property type="entry name" value="Lumazine-bd_dom"/>
</dbReference>
<evidence type="ECO:0000256" key="6">
    <source>
        <dbReference type="ARBA" id="ARBA00022619"/>
    </source>
</evidence>
<dbReference type="Gene3D" id="2.40.30.20">
    <property type="match status" value="2"/>
</dbReference>
<keyword evidence="7 12" id="KW-0808">Transferase</keyword>
<dbReference type="Proteomes" id="UP000262607">
    <property type="component" value="Chromosome"/>
</dbReference>
<evidence type="ECO:0000259" key="11">
    <source>
        <dbReference type="PROSITE" id="PS51177"/>
    </source>
</evidence>
<evidence type="ECO:0000256" key="5">
    <source>
        <dbReference type="ARBA" id="ARBA00013950"/>
    </source>
</evidence>
<dbReference type="InterPro" id="IPR017938">
    <property type="entry name" value="Riboflavin_synthase-like_b-brl"/>
</dbReference>
<evidence type="ECO:0000313" key="13">
    <source>
        <dbReference type="Proteomes" id="UP000262607"/>
    </source>
</evidence>
<dbReference type="PROSITE" id="PS51177">
    <property type="entry name" value="LUMAZINE_BIND"/>
    <property type="match status" value="2"/>
</dbReference>
<dbReference type="SUPFAM" id="SSF63380">
    <property type="entry name" value="Riboflavin synthase domain-like"/>
    <property type="match status" value="2"/>
</dbReference>
<dbReference type="EMBL" id="AP014610">
    <property type="protein sequence ID" value="BBA18012.1"/>
    <property type="molecule type" value="Genomic_DNA"/>
</dbReference>
<dbReference type="NCBIfam" id="NF006767">
    <property type="entry name" value="PRK09289.1"/>
    <property type="match status" value="1"/>
</dbReference>
<dbReference type="GeneID" id="66556533"/>